<feature type="domain" description="ETF-QO/FixC ubiquinone-binding" evidence="6">
    <location>
        <begin position="104"/>
        <end position="134"/>
    </location>
</feature>
<dbReference type="AlphaFoldDB" id="A0A1B0B674"/>
<dbReference type="EnsemblMetazoa" id="GPPI020220-RA">
    <property type="protein sequence ID" value="GPPI020220-PA"/>
    <property type="gene ID" value="GPPI020220"/>
</dbReference>
<evidence type="ECO:0000256" key="5">
    <source>
        <dbReference type="RuleBase" id="RU366068"/>
    </source>
</evidence>
<evidence type="ECO:0000256" key="4">
    <source>
        <dbReference type="ARBA" id="ARBA00023002"/>
    </source>
</evidence>
<keyword evidence="5" id="KW-0249">Electron transport</keyword>
<dbReference type="PANTHER" id="PTHR10617">
    <property type="entry name" value="ELECTRON TRANSFER FLAVOPROTEIN-UBIQUINONE OXIDOREDUCTASE"/>
    <property type="match status" value="1"/>
</dbReference>
<comment type="function">
    <text evidence="5">Accepts electrons from ETF and reduces ubiquinone.</text>
</comment>
<dbReference type="EMBL" id="JXJN01009003">
    <property type="status" value="NOT_ANNOTATED_CDS"/>
    <property type="molecule type" value="Genomic_DNA"/>
</dbReference>
<dbReference type="InterPro" id="IPR036188">
    <property type="entry name" value="FAD/NAD-bd_sf"/>
</dbReference>
<protein>
    <recommendedName>
        <fullName evidence="5">Electron transfer flavoprotein-ubiquinone oxidoreductase</fullName>
        <shortName evidence="5">ETF-QO</shortName>
        <ecNumber evidence="5">1.5.5.1</ecNumber>
    </recommendedName>
</protein>
<dbReference type="Pfam" id="PF21162">
    <property type="entry name" value="ETFQO_UQ-bd"/>
    <property type="match status" value="1"/>
</dbReference>
<dbReference type="Gene3D" id="3.50.50.60">
    <property type="entry name" value="FAD/NAD(P)-binding domain"/>
    <property type="match status" value="1"/>
</dbReference>
<dbReference type="GO" id="GO:0004174">
    <property type="term" value="F:electron-transferring-flavoprotein dehydrogenase activity"/>
    <property type="evidence" value="ECO:0007669"/>
    <property type="project" value="UniProtKB-UniRule"/>
</dbReference>
<keyword evidence="2 5" id="KW-0285">Flavoprotein</keyword>
<proteinExistence type="predicted"/>
<dbReference type="InterPro" id="IPR049398">
    <property type="entry name" value="ETF-QO/FixC_UQ-bd"/>
</dbReference>
<keyword evidence="5" id="KW-0408">Iron</keyword>
<evidence type="ECO:0000256" key="2">
    <source>
        <dbReference type="ARBA" id="ARBA00022630"/>
    </source>
</evidence>
<keyword evidence="5" id="KW-0813">Transport</keyword>
<keyword evidence="4 5" id="KW-0560">Oxidoreductase</keyword>
<keyword evidence="3 5" id="KW-0274">FAD</keyword>
<keyword evidence="5" id="KW-0411">Iron-sulfur</keyword>
<dbReference type="GO" id="GO:0005743">
    <property type="term" value="C:mitochondrial inner membrane"/>
    <property type="evidence" value="ECO:0007669"/>
    <property type="project" value="TreeGrafter"/>
</dbReference>
<reference evidence="7" key="2">
    <citation type="submission" date="2020-05" db="UniProtKB">
        <authorList>
            <consortium name="EnsemblMetazoa"/>
        </authorList>
    </citation>
    <scope>IDENTIFICATION</scope>
    <source>
        <strain evidence="7">IAEA</strain>
    </source>
</reference>
<dbReference type="InterPro" id="IPR040156">
    <property type="entry name" value="ETF-QO"/>
</dbReference>
<dbReference type="PANTHER" id="PTHR10617:SF107">
    <property type="entry name" value="ELECTRON TRANSFER FLAVOPROTEIN-UBIQUINONE OXIDOREDUCTASE, MITOCHONDRIAL"/>
    <property type="match status" value="1"/>
</dbReference>
<name>A0A1B0B674_9MUSC</name>
<keyword evidence="5" id="KW-0479">Metal-binding</keyword>
<evidence type="ECO:0000313" key="7">
    <source>
        <dbReference type="EnsemblMetazoa" id="GPPI020220-PA"/>
    </source>
</evidence>
<comment type="cofactor">
    <cofactor evidence="1 5">
        <name>FAD</name>
        <dbReference type="ChEBI" id="CHEBI:57692"/>
    </cofactor>
</comment>
<evidence type="ECO:0000256" key="1">
    <source>
        <dbReference type="ARBA" id="ARBA00001974"/>
    </source>
</evidence>
<comment type="catalytic activity">
    <reaction evidence="5">
        <text>a ubiquinone + reduced [electron-transfer flavoprotein] = a ubiquinol + oxidized [electron-transfer flavoprotein] + H(+)</text>
        <dbReference type="Rhea" id="RHEA:24052"/>
        <dbReference type="Rhea" id="RHEA-COMP:9565"/>
        <dbReference type="Rhea" id="RHEA-COMP:9566"/>
        <dbReference type="Rhea" id="RHEA-COMP:10685"/>
        <dbReference type="Rhea" id="RHEA-COMP:10686"/>
        <dbReference type="ChEBI" id="CHEBI:15378"/>
        <dbReference type="ChEBI" id="CHEBI:16389"/>
        <dbReference type="ChEBI" id="CHEBI:17976"/>
        <dbReference type="ChEBI" id="CHEBI:57692"/>
        <dbReference type="ChEBI" id="CHEBI:58307"/>
        <dbReference type="EC" id="1.5.5.1"/>
    </reaction>
</comment>
<organism evidence="7 8">
    <name type="scientific">Glossina palpalis gambiensis</name>
    <dbReference type="NCBI Taxonomy" id="67801"/>
    <lineage>
        <taxon>Eukaryota</taxon>
        <taxon>Metazoa</taxon>
        <taxon>Ecdysozoa</taxon>
        <taxon>Arthropoda</taxon>
        <taxon>Hexapoda</taxon>
        <taxon>Insecta</taxon>
        <taxon>Pterygota</taxon>
        <taxon>Neoptera</taxon>
        <taxon>Endopterygota</taxon>
        <taxon>Diptera</taxon>
        <taxon>Brachycera</taxon>
        <taxon>Muscomorpha</taxon>
        <taxon>Hippoboscoidea</taxon>
        <taxon>Glossinidae</taxon>
        <taxon>Glossina</taxon>
    </lineage>
</organism>
<dbReference type="GO" id="GO:0051539">
    <property type="term" value="F:4 iron, 4 sulfur cluster binding"/>
    <property type="evidence" value="ECO:0007669"/>
    <property type="project" value="UniProtKB-UniRule"/>
</dbReference>
<keyword evidence="8" id="KW-1185">Reference proteome</keyword>
<reference evidence="8" key="1">
    <citation type="submission" date="2015-01" db="EMBL/GenBank/DDBJ databases">
        <authorList>
            <person name="Aksoy S."/>
            <person name="Warren W."/>
            <person name="Wilson R.K."/>
        </authorList>
    </citation>
    <scope>NUCLEOTIDE SEQUENCE [LARGE SCALE GENOMIC DNA]</scope>
    <source>
        <strain evidence="8">IAEA</strain>
    </source>
</reference>
<evidence type="ECO:0000256" key="3">
    <source>
        <dbReference type="ARBA" id="ARBA00022827"/>
    </source>
</evidence>
<dbReference type="VEuPathDB" id="VectorBase:GPPI020220"/>
<dbReference type="GO" id="GO:0046872">
    <property type="term" value="F:metal ion binding"/>
    <property type="evidence" value="ECO:0007669"/>
    <property type="project" value="UniProtKB-KW"/>
</dbReference>
<dbReference type="SUPFAM" id="SSF51905">
    <property type="entry name" value="FAD/NAD(P)-binding domain"/>
    <property type="match status" value="1"/>
</dbReference>
<accession>A0A1B0B674</accession>
<evidence type="ECO:0000259" key="6">
    <source>
        <dbReference type="Pfam" id="PF21162"/>
    </source>
</evidence>
<comment type="cofactor">
    <cofactor evidence="5">
        <name>[4Fe-4S] cluster</name>
        <dbReference type="ChEBI" id="CHEBI:49883"/>
    </cofactor>
    <text evidence="5">Binds 1 [4Fe-4S] cluster.</text>
</comment>
<dbReference type="STRING" id="67801.A0A1B0B674"/>
<dbReference type="Proteomes" id="UP000092460">
    <property type="component" value="Unassembled WGS sequence"/>
</dbReference>
<sequence length="150" mass="16936">MYTWRVLKKAIWLSGWANKLKLLGVEIYPGCAAAEVLFHKDGSVKGVATNDVGIAKDGSPKDTFARGMELHAKTTIFAEGCRGHLTKQIMRQFNLNEGSQHQTYGIGLKEVWEIQPEKHQPGLVEHTIGWPLDMVVRFYITSMNQRLLQL</sequence>
<keyword evidence="5" id="KW-0830">Ubiquinone</keyword>
<dbReference type="EC" id="1.5.5.1" evidence="5"/>
<evidence type="ECO:0000313" key="8">
    <source>
        <dbReference type="Proteomes" id="UP000092460"/>
    </source>
</evidence>